<dbReference type="OrthoDB" id="7187210at2"/>
<comment type="caution">
    <text evidence="2">The sequence shown here is derived from an EMBL/GenBank/DDBJ whole genome shotgun (WGS) entry which is preliminary data.</text>
</comment>
<gene>
    <name evidence="2" type="ORF">Amac_103230</name>
</gene>
<accession>A0A5M3X4T6</accession>
<protein>
    <recommendedName>
        <fullName evidence="1">VOC domain-containing protein</fullName>
    </recommendedName>
</protein>
<name>A0A5M3X4T6_9ACTN</name>
<evidence type="ECO:0000313" key="2">
    <source>
        <dbReference type="EMBL" id="GES16725.1"/>
    </source>
</evidence>
<evidence type="ECO:0000313" key="3">
    <source>
        <dbReference type="Proteomes" id="UP000331127"/>
    </source>
</evidence>
<dbReference type="PROSITE" id="PS51819">
    <property type="entry name" value="VOC"/>
    <property type="match status" value="1"/>
</dbReference>
<dbReference type="Gene3D" id="3.10.180.10">
    <property type="entry name" value="2,3-Dihydroxybiphenyl 1,2-Dioxygenase, domain 1"/>
    <property type="match status" value="1"/>
</dbReference>
<keyword evidence="3" id="KW-1185">Reference proteome</keyword>
<reference evidence="2 3" key="1">
    <citation type="submission" date="2019-10" db="EMBL/GenBank/DDBJ databases">
        <title>Whole genome shotgun sequence of Acrocarpospora macrocephala NBRC 16266.</title>
        <authorList>
            <person name="Ichikawa N."/>
            <person name="Kimura A."/>
            <person name="Kitahashi Y."/>
            <person name="Komaki H."/>
            <person name="Oguchi A."/>
        </authorList>
    </citation>
    <scope>NUCLEOTIDE SEQUENCE [LARGE SCALE GENOMIC DNA]</scope>
    <source>
        <strain evidence="2 3">NBRC 16266</strain>
    </source>
</reference>
<dbReference type="Proteomes" id="UP000331127">
    <property type="component" value="Unassembled WGS sequence"/>
</dbReference>
<dbReference type="AlphaFoldDB" id="A0A5M3X4T6"/>
<dbReference type="SUPFAM" id="SSF54593">
    <property type="entry name" value="Glyoxalase/Bleomycin resistance protein/Dihydroxybiphenyl dioxygenase"/>
    <property type="match status" value="1"/>
</dbReference>
<sequence>MLTRIDHIDLRVPVLADAVAFFATLGLRQVRAFGPPRQSVEMALPGPDQVLLEIREDPTVTGTTVDHIAFAADDDRAALDALKAAGLVFSREAHPVAVTGRRVSNFTDPHGGKWQLTEEYR</sequence>
<dbReference type="InterPro" id="IPR029068">
    <property type="entry name" value="Glyas_Bleomycin-R_OHBP_Dase"/>
</dbReference>
<feature type="domain" description="VOC" evidence="1">
    <location>
        <begin position="4"/>
        <end position="119"/>
    </location>
</feature>
<dbReference type="Pfam" id="PF00903">
    <property type="entry name" value="Glyoxalase"/>
    <property type="match status" value="1"/>
</dbReference>
<dbReference type="InterPro" id="IPR004360">
    <property type="entry name" value="Glyas_Fos-R_dOase_dom"/>
</dbReference>
<dbReference type="CDD" id="cd06587">
    <property type="entry name" value="VOC"/>
    <property type="match status" value="1"/>
</dbReference>
<organism evidence="2 3">
    <name type="scientific">Acrocarpospora macrocephala</name>
    <dbReference type="NCBI Taxonomy" id="150177"/>
    <lineage>
        <taxon>Bacteria</taxon>
        <taxon>Bacillati</taxon>
        <taxon>Actinomycetota</taxon>
        <taxon>Actinomycetes</taxon>
        <taxon>Streptosporangiales</taxon>
        <taxon>Streptosporangiaceae</taxon>
        <taxon>Acrocarpospora</taxon>
    </lineage>
</organism>
<dbReference type="RefSeq" id="WP_155361722.1">
    <property type="nucleotide sequence ID" value="NZ_BAAAHL010000070.1"/>
</dbReference>
<dbReference type="InterPro" id="IPR037523">
    <property type="entry name" value="VOC_core"/>
</dbReference>
<proteinExistence type="predicted"/>
<dbReference type="EMBL" id="BLAE01000112">
    <property type="protein sequence ID" value="GES16725.1"/>
    <property type="molecule type" value="Genomic_DNA"/>
</dbReference>
<evidence type="ECO:0000259" key="1">
    <source>
        <dbReference type="PROSITE" id="PS51819"/>
    </source>
</evidence>